<evidence type="ECO:0000313" key="1">
    <source>
        <dbReference type="EMBL" id="MBP2410215.1"/>
    </source>
</evidence>
<proteinExistence type="predicted"/>
<dbReference type="Proteomes" id="UP000698222">
    <property type="component" value="Unassembled WGS sequence"/>
</dbReference>
<reference evidence="1 2" key="1">
    <citation type="submission" date="2021-03" db="EMBL/GenBank/DDBJ databases">
        <title>Sequencing the genomes of 1000 actinobacteria strains.</title>
        <authorList>
            <person name="Klenk H.-P."/>
        </authorList>
    </citation>
    <scope>NUCLEOTIDE SEQUENCE [LARGE SCALE GENOMIC DNA]</scope>
    <source>
        <strain evidence="1 2">DSM 14564</strain>
    </source>
</reference>
<comment type="caution">
    <text evidence="1">The sequence shown here is derived from an EMBL/GenBank/DDBJ whole genome shotgun (WGS) entry which is preliminary data.</text>
</comment>
<keyword evidence="2" id="KW-1185">Reference proteome</keyword>
<accession>A0ABS4YN35</accession>
<name>A0ABS4YN35_9MICO</name>
<dbReference type="EMBL" id="JAGIOC010000001">
    <property type="protein sequence ID" value="MBP2410215.1"/>
    <property type="molecule type" value="Genomic_DNA"/>
</dbReference>
<sequence length="30" mass="3313">MRGVPSNFATFHSEALLDEVLINRPENPSA</sequence>
<organism evidence="1 2">
    <name type="scientific">Brachybacterium fresconis</name>
    <dbReference type="NCBI Taxonomy" id="173363"/>
    <lineage>
        <taxon>Bacteria</taxon>
        <taxon>Bacillati</taxon>
        <taxon>Actinomycetota</taxon>
        <taxon>Actinomycetes</taxon>
        <taxon>Micrococcales</taxon>
        <taxon>Dermabacteraceae</taxon>
        <taxon>Brachybacterium</taxon>
    </lineage>
</organism>
<gene>
    <name evidence="1" type="ORF">JOF44_003118</name>
</gene>
<protein>
    <submittedName>
        <fullName evidence="1">Uncharacterized protein</fullName>
    </submittedName>
</protein>
<evidence type="ECO:0000313" key="2">
    <source>
        <dbReference type="Proteomes" id="UP000698222"/>
    </source>
</evidence>